<evidence type="ECO:0000256" key="3">
    <source>
        <dbReference type="ARBA" id="ARBA00018831"/>
    </source>
</evidence>
<dbReference type="Pfam" id="PF04217">
    <property type="entry name" value="DUF412"/>
    <property type="match status" value="1"/>
</dbReference>
<evidence type="ECO:0000256" key="5">
    <source>
        <dbReference type="ARBA" id="ARBA00022519"/>
    </source>
</evidence>
<dbReference type="GO" id="GO:0005886">
    <property type="term" value="C:plasma membrane"/>
    <property type="evidence" value="ECO:0007669"/>
    <property type="project" value="UniProtKB-SubCell"/>
</dbReference>
<organism evidence="10 11">
    <name type="scientific">Aeromonas diversa CDC 2478-85</name>
    <dbReference type="NCBI Taxonomy" id="1268237"/>
    <lineage>
        <taxon>Bacteria</taxon>
        <taxon>Pseudomonadati</taxon>
        <taxon>Pseudomonadota</taxon>
        <taxon>Gammaproteobacteria</taxon>
        <taxon>Aeromonadales</taxon>
        <taxon>Aeromonadaceae</taxon>
        <taxon>Aeromonas</taxon>
    </lineage>
</organism>
<dbReference type="PATRIC" id="fig|1268237.3.peg.563"/>
<keyword evidence="7 9" id="KW-1133">Transmembrane helix</keyword>
<proteinExistence type="inferred from homology"/>
<evidence type="ECO:0000313" key="10">
    <source>
        <dbReference type="EMBL" id="ENY73458.1"/>
    </source>
</evidence>
<dbReference type="RefSeq" id="WP_005347596.1">
    <property type="nucleotide sequence ID" value="NZ_APVG01000004.1"/>
</dbReference>
<keyword evidence="11" id="KW-1185">Reference proteome</keyword>
<dbReference type="eggNOG" id="COG3092">
    <property type="taxonomic scope" value="Bacteria"/>
</dbReference>
<dbReference type="EMBL" id="APVG01000004">
    <property type="protein sequence ID" value="ENY73458.1"/>
    <property type="molecule type" value="Genomic_DNA"/>
</dbReference>
<evidence type="ECO:0000256" key="2">
    <source>
        <dbReference type="ARBA" id="ARBA00009474"/>
    </source>
</evidence>
<evidence type="ECO:0000256" key="8">
    <source>
        <dbReference type="ARBA" id="ARBA00023136"/>
    </source>
</evidence>
<protein>
    <recommendedName>
        <fullName evidence="3">UPF0208 membrane protein YfbV</fullName>
    </recommendedName>
</protein>
<evidence type="ECO:0000256" key="4">
    <source>
        <dbReference type="ARBA" id="ARBA00022475"/>
    </source>
</evidence>
<evidence type="ECO:0000256" key="6">
    <source>
        <dbReference type="ARBA" id="ARBA00022692"/>
    </source>
</evidence>
<name>N9VPF9_9GAMM</name>
<evidence type="ECO:0000256" key="7">
    <source>
        <dbReference type="ARBA" id="ARBA00022989"/>
    </source>
</evidence>
<dbReference type="OrthoDB" id="7066670at2"/>
<comment type="caution">
    <text evidence="10">The sequence shown here is derived from an EMBL/GenBank/DDBJ whole genome shotgun (WGS) entry which is preliminary data.</text>
</comment>
<keyword evidence="8 9" id="KW-0472">Membrane</keyword>
<evidence type="ECO:0000256" key="9">
    <source>
        <dbReference type="SAM" id="Phobius"/>
    </source>
</evidence>
<keyword evidence="5" id="KW-0997">Cell inner membrane</keyword>
<comment type="subcellular location">
    <subcellularLocation>
        <location evidence="1">Cell inner membrane</location>
        <topology evidence="1">Multi-pass membrane protein</topology>
    </subcellularLocation>
</comment>
<dbReference type="InterPro" id="IPR007334">
    <property type="entry name" value="UPF0208"/>
</dbReference>
<accession>N9VPF9</accession>
<comment type="similarity">
    <text evidence="2">Belongs to the UPF0208 family.</text>
</comment>
<dbReference type="Proteomes" id="UP000023775">
    <property type="component" value="Unassembled WGS sequence"/>
</dbReference>
<feature type="transmembrane region" description="Helical" evidence="9">
    <location>
        <begin position="62"/>
        <end position="85"/>
    </location>
</feature>
<keyword evidence="4" id="KW-1003">Cell membrane</keyword>
<dbReference type="NCBIfam" id="NF002493">
    <property type="entry name" value="PRK01816.1"/>
    <property type="match status" value="1"/>
</dbReference>
<sequence length="145" mass="16756">MDFFGSKLQIGRRYLAVWPRRAELNSLFPENRVIHAIEFGARVLPPVVVICIMLQYQFGDGLYWPSVITTVLFMLSLPLQGYYWLGRRAVTPLPPSLASWYREINGRMSEQGGPARRLVANPRYQELAETLRAAFDQLDKSFLYE</sequence>
<reference evidence="10 11" key="1">
    <citation type="journal article" date="2013" name="Genome Announc.">
        <title>Draft Genome Sequence of the Aeromonas diversa Type Strain.</title>
        <authorList>
            <person name="Farfan M."/>
            <person name="Spataro N."/>
            <person name="Sanglas A."/>
            <person name="Albarral V."/>
            <person name="Loren J.G."/>
            <person name="Bosch E."/>
            <person name="Fuste M.C."/>
        </authorList>
    </citation>
    <scope>NUCLEOTIDE SEQUENCE [LARGE SCALE GENOMIC DNA]</scope>
    <source>
        <strain evidence="10 11">2478-85</strain>
    </source>
</reference>
<keyword evidence="6 9" id="KW-0812">Transmembrane</keyword>
<evidence type="ECO:0000256" key="1">
    <source>
        <dbReference type="ARBA" id="ARBA00004429"/>
    </source>
</evidence>
<evidence type="ECO:0000313" key="11">
    <source>
        <dbReference type="Proteomes" id="UP000023775"/>
    </source>
</evidence>
<dbReference type="AlphaFoldDB" id="N9VPF9"/>
<gene>
    <name evidence="10" type="ORF">G114_02874</name>
</gene>